<accession>A0A1F4W3E1</accession>
<keyword evidence="1" id="KW-0812">Transmembrane</keyword>
<evidence type="ECO:0000313" key="4">
    <source>
        <dbReference type="Proteomes" id="UP000176614"/>
    </source>
</evidence>
<organism evidence="3 4">
    <name type="scientific">candidate division WWE3 bacterium RIFOXYA2_FULL_46_9</name>
    <dbReference type="NCBI Taxonomy" id="1802636"/>
    <lineage>
        <taxon>Bacteria</taxon>
        <taxon>Katanobacteria</taxon>
    </lineage>
</organism>
<dbReference type="AlphaFoldDB" id="A0A1F4W3E1"/>
<dbReference type="InterPro" id="IPR013229">
    <property type="entry name" value="PEGA"/>
</dbReference>
<evidence type="ECO:0000256" key="1">
    <source>
        <dbReference type="SAM" id="Phobius"/>
    </source>
</evidence>
<proteinExistence type="predicted"/>
<dbReference type="EMBL" id="MEVT01000001">
    <property type="protein sequence ID" value="OGC63926.1"/>
    <property type="molecule type" value="Genomic_DNA"/>
</dbReference>
<protein>
    <recommendedName>
        <fullName evidence="2">PEGA domain-containing protein</fullName>
    </recommendedName>
</protein>
<gene>
    <name evidence="3" type="ORF">A2264_02465</name>
</gene>
<dbReference type="Gene3D" id="2.120.10.30">
    <property type="entry name" value="TolB, C-terminal domain"/>
    <property type="match status" value="1"/>
</dbReference>
<reference evidence="3 4" key="1">
    <citation type="journal article" date="2016" name="Nat. Commun.">
        <title>Thousands of microbial genomes shed light on interconnected biogeochemical processes in an aquifer system.</title>
        <authorList>
            <person name="Anantharaman K."/>
            <person name="Brown C.T."/>
            <person name="Hug L.A."/>
            <person name="Sharon I."/>
            <person name="Castelle C.J."/>
            <person name="Probst A.J."/>
            <person name="Thomas B.C."/>
            <person name="Singh A."/>
            <person name="Wilkins M.J."/>
            <person name="Karaoz U."/>
            <person name="Brodie E.L."/>
            <person name="Williams K.H."/>
            <person name="Hubbard S.S."/>
            <person name="Banfield J.F."/>
        </authorList>
    </citation>
    <scope>NUCLEOTIDE SEQUENCE [LARGE SCALE GENOMIC DNA]</scope>
</reference>
<sequence>MHALYLCVKITSMDIRKFPLFETLFTLLIIFSTTTVLYLYTSGYRINRTSTNTIDLSKTGMISAKSLPEGATVFLDGKVATATNDTISGIEPGKHRLKIVKKGFVEWEKELEVFPELVTDITAVLISQTPRIEPLTNTGISSASLSNSMDKVAYTTSGEETNGVWVMQIGNYTLSIFRPNSSIVLVDTTRVKYSGAKSIEWSYDDKNLIIEGPNGVNYMADLVNNTAETTTSPQIARDTWISELDKKRTAFVEKIDIPDNVRNIALSPKSEWSPDQKKFMYTVQSGDMMSYYVYNLEKPLPIGENRETTVMSLKASDPQPKLVWYPDSYHFVVVEGDILNNKKGTISLVRIDGTNKTEIYNNTLYSDLVFSSPSGDRILIITSFKSSGQTDLYSVSIR</sequence>
<keyword evidence="1" id="KW-0472">Membrane</keyword>
<evidence type="ECO:0000313" key="3">
    <source>
        <dbReference type="EMBL" id="OGC63926.1"/>
    </source>
</evidence>
<feature type="domain" description="PEGA" evidence="2">
    <location>
        <begin position="61"/>
        <end position="125"/>
    </location>
</feature>
<comment type="caution">
    <text evidence="3">The sequence shown here is derived from an EMBL/GenBank/DDBJ whole genome shotgun (WGS) entry which is preliminary data.</text>
</comment>
<dbReference type="InterPro" id="IPR011042">
    <property type="entry name" value="6-blade_b-propeller_TolB-like"/>
</dbReference>
<name>A0A1F4W3E1_UNCKA</name>
<keyword evidence="1" id="KW-1133">Transmembrane helix</keyword>
<dbReference type="SUPFAM" id="SSF82171">
    <property type="entry name" value="DPP6 N-terminal domain-like"/>
    <property type="match status" value="1"/>
</dbReference>
<dbReference type="Proteomes" id="UP000176614">
    <property type="component" value="Unassembled WGS sequence"/>
</dbReference>
<feature type="transmembrane region" description="Helical" evidence="1">
    <location>
        <begin position="20"/>
        <end position="40"/>
    </location>
</feature>
<evidence type="ECO:0000259" key="2">
    <source>
        <dbReference type="Pfam" id="PF08308"/>
    </source>
</evidence>
<dbReference type="Pfam" id="PF08308">
    <property type="entry name" value="PEGA"/>
    <property type="match status" value="1"/>
</dbReference>